<comment type="caution">
    <text evidence="1">The sequence shown here is derived from an EMBL/GenBank/DDBJ whole genome shotgun (WGS) entry which is preliminary data.</text>
</comment>
<dbReference type="Proteomes" id="UP001176941">
    <property type="component" value="Unassembled WGS sequence"/>
</dbReference>
<dbReference type="EMBL" id="CATKSN020000065">
    <property type="protein sequence ID" value="CAI9149018.1"/>
    <property type="molecule type" value="Genomic_DNA"/>
</dbReference>
<organism evidence="1 2">
    <name type="scientific">Rangifer tarandus platyrhynchus</name>
    <name type="common">Svalbard reindeer</name>
    <dbReference type="NCBI Taxonomy" id="3082113"/>
    <lineage>
        <taxon>Eukaryota</taxon>
        <taxon>Metazoa</taxon>
        <taxon>Chordata</taxon>
        <taxon>Craniata</taxon>
        <taxon>Vertebrata</taxon>
        <taxon>Euteleostomi</taxon>
        <taxon>Mammalia</taxon>
        <taxon>Eutheria</taxon>
        <taxon>Laurasiatheria</taxon>
        <taxon>Artiodactyla</taxon>
        <taxon>Ruminantia</taxon>
        <taxon>Pecora</taxon>
        <taxon>Cervidae</taxon>
        <taxon>Odocoileinae</taxon>
        <taxon>Rangifer</taxon>
    </lineage>
</organism>
<sequence>MKRPEKVDSFGALRREAGRRLALLQILLSSPVSWHEYADRVYKRADARKKARAGSLSFAAVRVLPEAFWKTGKFIFCAYLPHHECRRRERLSCI</sequence>
<proteinExistence type="predicted"/>
<evidence type="ECO:0000313" key="2">
    <source>
        <dbReference type="Proteomes" id="UP001176941"/>
    </source>
</evidence>
<accession>A0ABN8XHZ2</accession>
<gene>
    <name evidence="1" type="ORF">MRATA1EN1_LOCUS30636</name>
</gene>
<evidence type="ECO:0000313" key="1">
    <source>
        <dbReference type="EMBL" id="CAI9149018.1"/>
    </source>
</evidence>
<name>A0ABN8XHZ2_RANTA</name>
<protein>
    <submittedName>
        <fullName evidence="1">Uncharacterized protein</fullName>
    </submittedName>
</protein>
<keyword evidence="2" id="KW-1185">Reference proteome</keyword>
<reference evidence="1" key="1">
    <citation type="submission" date="2023-04" db="EMBL/GenBank/DDBJ databases">
        <authorList>
            <consortium name="ELIXIR-Norway"/>
        </authorList>
    </citation>
    <scope>NUCLEOTIDE SEQUENCE [LARGE SCALE GENOMIC DNA]</scope>
</reference>